<gene>
    <name evidence="1" type="ORF">SAMCFNEI73_pC0814</name>
</gene>
<geneLocation type="plasmid" evidence="1 2">
    <name>C</name>
</geneLocation>
<keyword evidence="1" id="KW-0614">Plasmid</keyword>
<name>A0A1L3LWP4_9HYPH</name>
<evidence type="ECO:0000313" key="1">
    <source>
        <dbReference type="EMBL" id="APG94529.1"/>
    </source>
</evidence>
<evidence type="ECO:0000313" key="2">
    <source>
        <dbReference type="Proteomes" id="UP000182306"/>
    </source>
</evidence>
<keyword evidence="2" id="KW-1185">Reference proteome</keyword>
<dbReference type="AlphaFoldDB" id="A0A1L3LWP4"/>
<protein>
    <submittedName>
        <fullName evidence="1">Uncharacterized protein</fullName>
    </submittedName>
</protein>
<dbReference type="Proteomes" id="UP000182306">
    <property type="component" value="Plasmid C"/>
</dbReference>
<dbReference type="EMBL" id="CP013110">
    <property type="protein sequence ID" value="APG94529.1"/>
    <property type="molecule type" value="Genomic_DNA"/>
</dbReference>
<organism evidence="1 2">
    <name type="scientific">Sinorhizobium americanum</name>
    <dbReference type="NCBI Taxonomy" id="194963"/>
    <lineage>
        <taxon>Bacteria</taxon>
        <taxon>Pseudomonadati</taxon>
        <taxon>Pseudomonadota</taxon>
        <taxon>Alphaproteobacteria</taxon>
        <taxon>Hyphomicrobiales</taxon>
        <taxon>Rhizobiaceae</taxon>
        <taxon>Sinorhizobium/Ensifer group</taxon>
        <taxon>Sinorhizobium</taxon>
    </lineage>
</organism>
<proteinExistence type="predicted"/>
<accession>A0A1L3LWP4</accession>
<reference evidence="1 2" key="1">
    <citation type="submission" date="2015-10" db="EMBL/GenBank/DDBJ databases">
        <title>Genomic differences between typical nodule nitrogen-fixing rhizobial strains and those coming from bean seeds.</title>
        <authorList>
            <person name="Peralta H."/>
            <person name="Aguilar-Vera A."/>
            <person name="Diaz R."/>
            <person name="Mora Y."/>
            <person name="Martinez-Batallar G."/>
            <person name="Salazar E."/>
            <person name="Vargas-Lagunas C."/>
            <person name="Encarnacion S."/>
            <person name="Girard L."/>
            <person name="Mora J."/>
        </authorList>
    </citation>
    <scope>NUCLEOTIDE SEQUENCE [LARGE SCALE GENOMIC DNA]</scope>
    <source>
        <strain evidence="1 2">CFNEI 73</strain>
        <plasmid evidence="1 2">C</plasmid>
    </source>
</reference>
<sequence>MSACAHGKVTGSRALAVAAAIPSAFSAERRCTACLSGWVSGLTHAANI</sequence>
<dbReference type="KEGG" id="same:SAMCFNEI73_pC0814"/>